<accession>A0ABD0TNB6</accession>
<reference evidence="2 3" key="1">
    <citation type="submission" date="2024-06" db="EMBL/GenBank/DDBJ databases">
        <title>A chromosome-level genome assembly of beet webworm, Loxostege sticticalis.</title>
        <authorList>
            <person name="Zhang Y."/>
        </authorList>
    </citation>
    <scope>NUCLEOTIDE SEQUENCE [LARGE SCALE GENOMIC DNA]</scope>
    <source>
        <strain evidence="2">AQ028</strain>
        <tissue evidence="2">Male pupae</tissue>
    </source>
</reference>
<gene>
    <name evidence="2" type="ORF">ABMA28_006719</name>
</gene>
<dbReference type="AlphaFoldDB" id="A0ABD0TNB6"/>
<organism evidence="2 3">
    <name type="scientific">Loxostege sticticalis</name>
    <name type="common">Beet webworm moth</name>
    <dbReference type="NCBI Taxonomy" id="481309"/>
    <lineage>
        <taxon>Eukaryota</taxon>
        <taxon>Metazoa</taxon>
        <taxon>Ecdysozoa</taxon>
        <taxon>Arthropoda</taxon>
        <taxon>Hexapoda</taxon>
        <taxon>Insecta</taxon>
        <taxon>Pterygota</taxon>
        <taxon>Neoptera</taxon>
        <taxon>Endopterygota</taxon>
        <taxon>Lepidoptera</taxon>
        <taxon>Glossata</taxon>
        <taxon>Ditrysia</taxon>
        <taxon>Pyraloidea</taxon>
        <taxon>Crambidae</taxon>
        <taxon>Pyraustinae</taxon>
        <taxon>Loxostege</taxon>
    </lineage>
</organism>
<sequence>CKKSDSGNCGDGKDGSCKGETNPHDDDDHKPGKDNSCKGKKDSGEHKPSGEETKHMYTHIDPGNPTKCKPTPPPSS</sequence>
<dbReference type="EMBL" id="JBEDNZ010000002">
    <property type="protein sequence ID" value="KAL0850790.1"/>
    <property type="molecule type" value="Genomic_DNA"/>
</dbReference>
<evidence type="ECO:0000313" key="3">
    <source>
        <dbReference type="Proteomes" id="UP001549921"/>
    </source>
</evidence>
<feature type="non-terminal residue" evidence="2">
    <location>
        <position position="1"/>
    </location>
</feature>
<evidence type="ECO:0000256" key="1">
    <source>
        <dbReference type="SAM" id="MobiDB-lite"/>
    </source>
</evidence>
<protein>
    <submittedName>
        <fullName evidence="2">Uncharacterized protein</fullName>
    </submittedName>
</protein>
<name>A0ABD0TNB6_LOXSC</name>
<comment type="caution">
    <text evidence="2">The sequence shown here is derived from an EMBL/GenBank/DDBJ whole genome shotgun (WGS) entry which is preliminary data.</text>
</comment>
<evidence type="ECO:0000313" key="2">
    <source>
        <dbReference type="EMBL" id="KAL0850790.1"/>
    </source>
</evidence>
<proteinExistence type="predicted"/>
<dbReference type="Proteomes" id="UP001549921">
    <property type="component" value="Unassembled WGS sequence"/>
</dbReference>
<feature type="compositionally biased region" description="Basic and acidic residues" evidence="1">
    <location>
        <begin position="11"/>
        <end position="55"/>
    </location>
</feature>
<feature type="non-terminal residue" evidence="2">
    <location>
        <position position="76"/>
    </location>
</feature>
<feature type="region of interest" description="Disordered" evidence="1">
    <location>
        <begin position="1"/>
        <end position="76"/>
    </location>
</feature>